<dbReference type="OrthoDB" id="3805027at2759"/>
<evidence type="ECO:0000313" key="1">
    <source>
        <dbReference type="EMBL" id="KAH7068727.1"/>
    </source>
</evidence>
<sequence length="118" mass="13561">MRLTSILWFMGPLNANVKSMQQKAGLSVKHWKTFRSLVQKECEEIRVTNFDSLRESGFLTMRDLIRHGILAKVNAALVSQQIRPVDEDTAQWATYAFLNNENAKMRRAQTCYLSVIPS</sequence>
<gene>
    <name evidence="2" type="ORF">FB567DRAFT_158036</name>
    <name evidence="1" type="ORF">FB567DRAFT_249096</name>
</gene>
<reference evidence="2" key="1">
    <citation type="journal article" date="2021" name="Nat. Commun.">
        <title>Genetic determinants of endophytism in the Arabidopsis root mycobiome.</title>
        <authorList>
            <person name="Mesny F."/>
            <person name="Miyauchi S."/>
            <person name="Thiergart T."/>
            <person name="Pickel B."/>
            <person name="Atanasova L."/>
            <person name="Karlsson M."/>
            <person name="Huettel B."/>
            <person name="Barry K.W."/>
            <person name="Haridas S."/>
            <person name="Chen C."/>
            <person name="Bauer D."/>
            <person name="Andreopoulos W."/>
            <person name="Pangilinan J."/>
            <person name="LaButti K."/>
            <person name="Riley R."/>
            <person name="Lipzen A."/>
            <person name="Clum A."/>
            <person name="Drula E."/>
            <person name="Henrissat B."/>
            <person name="Kohler A."/>
            <person name="Grigoriev I.V."/>
            <person name="Martin F.M."/>
            <person name="Hacquard S."/>
        </authorList>
    </citation>
    <scope>NUCLEOTIDE SEQUENCE</scope>
    <source>
        <strain evidence="2">MPI-SDFR-AT-0120</strain>
    </source>
</reference>
<name>A0A8K0W339_9PLEO</name>
<keyword evidence="3" id="KW-1185">Reference proteome</keyword>
<evidence type="ECO:0000313" key="2">
    <source>
        <dbReference type="EMBL" id="KAH7092899.1"/>
    </source>
</evidence>
<dbReference type="EMBL" id="JAGMVJ010000031">
    <property type="protein sequence ID" value="KAH7068727.1"/>
    <property type="molecule type" value="Genomic_DNA"/>
</dbReference>
<comment type="caution">
    <text evidence="2">The sequence shown here is derived from an EMBL/GenBank/DDBJ whole genome shotgun (WGS) entry which is preliminary data.</text>
</comment>
<dbReference type="Proteomes" id="UP000813461">
    <property type="component" value="Unassembled WGS sequence"/>
</dbReference>
<proteinExistence type="predicted"/>
<evidence type="ECO:0000313" key="3">
    <source>
        <dbReference type="Proteomes" id="UP000813461"/>
    </source>
</evidence>
<dbReference type="EMBL" id="JAGMVJ010000002">
    <property type="protein sequence ID" value="KAH7092899.1"/>
    <property type="molecule type" value="Genomic_DNA"/>
</dbReference>
<organism evidence="2 3">
    <name type="scientific">Paraphoma chrysanthemicola</name>
    <dbReference type="NCBI Taxonomy" id="798071"/>
    <lineage>
        <taxon>Eukaryota</taxon>
        <taxon>Fungi</taxon>
        <taxon>Dikarya</taxon>
        <taxon>Ascomycota</taxon>
        <taxon>Pezizomycotina</taxon>
        <taxon>Dothideomycetes</taxon>
        <taxon>Pleosporomycetidae</taxon>
        <taxon>Pleosporales</taxon>
        <taxon>Pleosporineae</taxon>
        <taxon>Phaeosphaeriaceae</taxon>
        <taxon>Paraphoma</taxon>
    </lineage>
</organism>
<dbReference type="AlphaFoldDB" id="A0A8K0W339"/>
<protein>
    <submittedName>
        <fullName evidence="2">Uncharacterized protein</fullName>
    </submittedName>
</protein>
<accession>A0A8K0W339</accession>